<protein>
    <submittedName>
        <fullName evidence="2">Uncharacterized protein</fullName>
    </submittedName>
</protein>
<comment type="caution">
    <text evidence="2">The sequence shown here is derived from an EMBL/GenBank/DDBJ whole genome shotgun (WGS) entry which is preliminary data.</text>
</comment>
<name>A0ABT8TBW2_9BACT</name>
<feature type="coiled-coil region" evidence="1">
    <location>
        <begin position="373"/>
        <end position="407"/>
    </location>
</feature>
<gene>
    <name evidence="2" type="ORF">Q2362_06525</name>
</gene>
<keyword evidence="3" id="KW-1185">Reference proteome</keyword>
<accession>A0ABT8TBW2</accession>
<evidence type="ECO:0000256" key="1">
    <source>
        <dbReference type="SAM" id="Coils"/>
    </source>
</evidence>
<evidence type="ECO:0000313" key="3">
    <source>
        <dbReference type="Proteomes" id="UP001171111"/>
    </source>
</evidence>
<keyword evidence="1" id="KW-0175">Coiled coil</keyword>
<organism evidence="2 3">
    <name type="scientific">Campylobacter magnus</name>
    <dbReference type="NCBI Taxonomy" id="3026462"/>
    <lineage>
        <taxon>Bacteria</taxon>
        <taxon>Pseudomonadati</taxon>
        <taxon>Campylobacterota</taxon>
        <taxon>Epsilonproteobacteria</taxon>
        <taxon>Campylobacterales</taxon>
        <taxon>Campylobacteraceae</taxon>
        <taxon>Campylobacter</taxon>
    </lineage>
</organism>
<reference evidence="2 3" key="1">
    <citation type="submission" date="2023-06" db="EMBL/GenBank/DDBJ databases">
        <title>Campylobacter magnum sp. nov., isolated from cecal contents of domestic pigs (Sus scrofa domesticus).</title>
        <authorList>
            <person name="Papic B."/>
            <person name="Gruntar I."/>
        </authorList>
    </citation>
    <scope>NUCLEOTIDE SEQUENCE [LARGE SCALE GENOMIC DNA]</scope>
    <source>
        <strain evidence="3">34484-21</strain>
    </source>
</reference>
<sequence>MDLSGLFNKNAGTTSIVSIDVAKSLAYCFEENSLKVLSLQKVNKDATKIVSIKLKDIQNTRVQSMLNGEELQNDIVVQTRKNLGLNDETEYIVKSRIVGENSYESYALNYEVLSQGLQDVVSELKYIDKIIPDPFLFEGLYEARVLNANETHCFLFLDNDDAFLALYNKGGFSFTRGFGRYSLANLCEQYKNNTGANIELKDFLNSLKNEGVNGAFFSVLDDMAFYISDIFNSTASLANAGISKVFIGSSIGAIPGLANLINQKLSIETIDFDFNKKFEAGDLDASCMNTIRYYYAKYILDDSLNFTAFSRPPAFLKRDGGQFLAVVAIACVLGLITPIYELGSALYYFGINHFEESKLQDIKNELSILEPDYKSKKEQVDNQKKQINELEASIATSKKLLDESQDKKFNYRSKAEFLSDISALISDVKVKTTHINFKNNEANIHIISDDDNKITALIEKIDKSSKFRVTTERISVQNTNSALFESNITVGFIK</sequence>
<proteinExistence type="predicted"/>
<dbReference type="Proteomes" id="UP001171111">
    <property type="component" value="Unassembled WGS sequence"/>
</dbReference>
<dbReference type="EMBL" id="JAULJQ010000007">
    <property type="protein sequence ID" value="MDO2409751.1"/>
    <property type="molecule type" value="Genomic_DNA"/>
</dbReference>
<dbReference type="RefSeq" id="WP_302244544.1">
    <property type="nucleotide sequence ID" value="NZ_JAULJQ010000007.1"/>
</dbReference>
<evidence type="ECO:0000313" key="2">
    <source>
        <dbReference type="EMBL" id="MDO2409751.1"/>
    </source>
</evidence>